<proteinExistence type="predicted"/>
<sequence length="35" mass="4105">MKGNKERQHKVEELILTKSCRMDGMIKDIGAKFRL</sequence>
<reference evidence="1" key="1">
    <citation type="submission" date="2014-11" db="EMBL/GenBank/DDBJ databases">
        <authorList>
            <person name="Amaro Gonzalez C."/>
        </authorList>
    </citation>
    <scope>NUCLEOTIDE SEQUENCE</scope>
</reference>
<organism evidence="1">
    <name type="scientific">Anguilla anguilla</name>
    <name type="common">European freshwater eel</name>
    <name type="synonym">Muraena anguilla</name>
    <dbReference type="NCBI Taxonomy" id="7936"/>
    <lineage>
        <taxon>Eukaryota</taxon>
        <taxon>Metazoa</taxon>
        <taxon>Chordata</taxon>
        <taxon>Craniata</taxon>
        <taxon>Vertebrata</taxon>
        <taxon>Euteleostomi</taxon>
        <taxon>Actinopterygii</taxon>
        <taxon>Neopterygii</taxon>
        <taxon>Teleostei</taxon>
        <taxon>Anguilliformes</taxon>
        <taxon>Anguillidae</taxon>
        <taxon>Anguilla</taxon>
    </lineage>
</organism>
<protein>
    <submittedName>
        <fullName evidence="1">Uncharacterized protein</fullName>
    </submittedName>
</protein>
<name>A0A0E9VLZ1_ANGAN</name>
<evidence type="ECO:0000313" key="1">
    <source>
        <dbReference type="EMBL" id="JAH78420.1"/>
    </source>
</evidence>
<reference evidence="1" key="2">
    <citation type="journal article" date="2015" name="Fish Shellfish Immunol.">
        <title>Early steps in the European eel (Anguilla anguilla)-Vibrio vulnificus interaction in the gills: Role of the RtxA13 toxin.</title>
        <authorList>
            <person name="Callol A."/>
            <person name="Pajuelo D."/>
            <person name="Ebbesson L."/>
            <person name="Teles M."/>
            <person name="MacKenzie S."/>
            <person name="Amaro C."/>
        </authorList>
    </citation>
    <scope>NUCLEOTIDE SEQUENCE</scope>
</reference>
<dbReference type="AlphaFoldDB" id="A0A0E9VLZ1"/>
<dbReference type="EMBL" id="GBXM01030157">
    <property type="protein sequence ID" value="JAH78420.1"/>
    <property type="molecule type" value="Transcribed_RNA"/>
</dbReference>
<accession>A0A0E9VLZ1</accession>